<dbReference type="EMBL" id="JASPKY010000227">
    <property type="protein sequence ID" value="KAK9718514.1"/>
    <property type="molecule type" value="Genomic_DNA"/>
</dbReference>
<sequence>MESNGFLLANGRTPSDSPADYTYVSKTGSSVIDGFLLANGRTPSDSPADYTYVSKTGSSVIELVFLNDPSGLRDLSVVDFLHSSPHLPVIIEMATDVVYANQKDEKEMATQYIFRWDEGKMQIRKMKKRWLLSIDFDGTKEREKTTRVC</sequence>
<keyword evidence="2" id="KW-1185">Reference proteome</keyword>
<name>A0AAW1KIG8_POPJA</name>
<dbReference type="AlphaFoldDB" id="A0AAW1KIG8"/>
<reference evidence="1 2" key="1">
    <citation type="journal article" date="2024" name="BMC Genomics">
        <title>De novo assembly and annotation of Popillia japonica's genome with initial clues to its potential as an invasive pest.</title>
        <authorList>
            <person name="Cucini C."/>
            <person name="Boschi S."/>
            <person name="Funari R."/>
            <person name="Cardaioli E."/>
            <person name="Iannotti N."/>
            <person name="Marturano G."/>
            <person name="Paoli F."/>
            <person name="Bruttini M."/>
            <person name="Carapelli A."/>
            <person name="Frati F."/>
            <person name="Nardi F."/>
        </authorList>
    </citation>
    <scope>NUCLEOTIDE SEQUENCE [LARGE SCALE GENOMIC DNA]</scope>
    <source>
        <strain evidence="1">DMR45628</strain>
    </source>
</reference>
<evidence type="ECO:0000313" key="1">
    <source>
        <dbReference type="EMBL" id="KAK9718514.1"/>
    </source>
</evidence>
<accession>A0AAW1KIG8</accession>
<protein>
    <submittedName>
        <fullName evidence="1">Uncharacterized protein</fullName>
    </submittedName>
</protein>
<organism evidence="1 2">
    <name type="scientific">Popillia japonica</name>
    <name type="common">Japanese beetle</name>
    <dbReference type="NCBI Taxonomy" id="7064"/>
    <lineage>
        <taxon>Eukaryota</taxon>
        <taxon>Metazoa</taxon>
        <taxon>Ecdysozoa</taxon>
        <taxon>Arthropoda</taxon>
        <taxon>Hexapoda</taxon>
        <taxon>Insecta</taxon>
        <taxon>Pterygota</taxon>
        <taxon>Neoptera</taxon>
        <taxon>Endopterygota</taxon>
        <taxon>Coleoptera</taxon>
        <taxon>Polyphaga</taxon>
        <taxon>Scarabaeiformia</taxon>
        <taxon>Scarabaeidae</taxon>
        <taxon>Rutelinae</taxon>
        <taxon>Popillia</taxon>
    </lineage>
</organism>
<evidence type="ECO:0000313" key="2">
    <source>
        <dbReference type="Proteomes" id="UP001458880"/>
    </source>
</evidence>
<proteinExistence type="predicted"/>
<dbReference type="Proteomes" id="UP001458880">
    <property type="component" value="Unassembled WGS sequence"/>
</dbReference>
<comment type="caution">
    <text evidence="1">The sequence shown here is derived from an EMBL/GenBank/DDBJ whole genome shotgun (WGS) entry which is preliminary data.</text>
</comment>
<gene>
    <name evidence="1" type="ORF">QE152_g23115</name>
</gene>